<evidence type="ECO:0000313" key="4">
    <source>
        <dbReference type="EMBL" id="WWC67165.1"/>
    </source>
</evidence>
<name>A0A1B9IBY6_9TREE</name>
<evidence type="ECO:0000313" key="3">
    <source>
        <dbReference type="EMBL" id="OCF52953.1"/>
    </source>
</evidence>
<gene>
    <name evidence="3" type="ORF">I206_00254</name>
    <name evidence="4" type="ORF">I206_101072</name>
</gene>
<reference evidence="4" key="2">
    <citation type="submission" date="2013-07" db="EMBL/GenBank/DDBJ databases">
        <authorList>
            <consortium name="The Broad Institute Genome Sequencing Platform"/>
            <person name="Cuomo C."/>
            <person name="Litvintseva A."/>
            <person name="Chen Y."/>
            <person name="Heitman J."/>
            <person name="Sun S."/>
            <person name="Springer D."/>
            <person name="Dromer F."/>
            <person name="Young S.K."/>
            <person name="Zeng Q."/>
            <person name="Gargeya S."/>
            <person name="Fitzgerald M."/>
            <person name="Abouelleil A."/>
            <person name="Alvarado L."/>
            <person name="Berlin A.M."/>
            <person name="Chapman S.B."/>
            <person name="Dewar J."/>
            <person name="Goldberg J."/>
            <person name="Griggs A."/>
            <person name="Gujja S."/>
            <person name="Hansen M."/>
            <person name="Howarth C."/>
            <person name="Imamovic A."/>
            <person name="Larimer J."/>
            <person name="McCowan C."/>
            <person name="Murphy C."/>
            <person name="Pearson M."/>
            <person name="Priest M."/>
            <person name="Roberts A."/>
            <person name="Saif S."/>
            <person name="Shea T."/>
            <person name="Sykes S."/>
            <person name="Wortman J."/>
            <person name="Nusbaum C."/>
            <person name="Birren B."/>
        </authorList>
    </citation>
    <scope>NUCLEOTIDE SEQUENCE</scope>
    <source>
        <strain evidence="4">CBS 10737</strain>
    </source>
</reference>
<organism evidence="3">
    <name type="scientific">Kwoniella pini CBS 10737</name>
    <dbReference type="NCBI Taxonomy" id="1296096"/>
    <lineage>
        <taxon>Eukaryota</taxon>
        <taxon>Fungi</taxon>
        <taxon>Dikarya</taxon>
        <taxon>Basidiomycota</taxon>
        <taxon>Agaricomycotina</taxon>
        <taxon>Tremellomycetes</taxon>
        <taxon>Tremellales</taxon>
        <taxon>Cryptococcaceae</taxon>
        <taxon>Kwoniella</taxon>
    </lineage>
</organism>
<evidence type="ECO:0000256" key="2">
    <source>
        <dbReference type="SAM" id="MobiDB-lite"/>
    </source>
</evidence>
<keyword evidence="5" id="KW-1185">Reference proteome</keyword>
<sequence>MAQQPKRPFWVVESMGSSEIQGNSESNFTSQLKSDVQDDSVKGYKRRRIENDAFNNVTPVMKSSLPPRPQSVPLNSNPSTNTPHRMITRSSTKSTIPLSNERAQIASPSETIIPNSLQRVAPTSSNLNSSSLNTSSIVNSTNDYGKVFSYPGYPPFTPIRTTSSHQFTNYQTNHKNDDSIESIGIIAILRNQLENSNLTIRKLESRIINTESILFSKSTELDNIRMENQSLKFQLNQISNQNIPKQIVFDDQVQLDNQKKEYENKLNLFKQQLDKIVENVRIDKENIQKESKETNERLKIDLTEKDKKIKEAEIIIKELKGKGDIDIKSREVLKRLSEARQKVIENLQNDLKAEKNRGEEIRRVGWEQLNSLRKEQEVFQERFKVLENENSSLRKTNDNMRTTERIRHDELLRERRELEKERTNLVKDEKTKSAERTKIEQLEKDLSMIKSSHQRTLDEKDGLAREVKQNSRKCQELNEQYNLISESADFHRNENEQLRGCLDVERKFNGGLNAEIKELKRQNTNLDNQVKQLKDYYSKLKTRSASSQDQSTLINEKNPIDDLLEKDRLKLWSKIARLKNHLRNIEEKLSKEGKCLSQLPEKRVLEIKSLTENIAKSEDKLRESLRRI</sequence>
<dbReference type="AlphaFoldDB" id="A0A1B9IBY6"/>
<accession>A0A1B9IBY6</accession>
<dbReference type="GeneID" id="30168623"/>
<feature type="compositionally biased region" description="Polar residues" evidence="2">
    <location>
        <begin position="72"/>
        <end position="97"/>
    </location>
</feature>
<feature type="compositionally biased region" description="Polar residues" evidence="2">
    <location>
        <begin position="15"/>
        <end position="34"/>
    </location>
</feature>
<dbReference type="KEGG" id="kpin:30168623"/>
<reference evidence="3" key="1">
    <citation type="submission" date="2013-07" db="EMBL/GenBank/DDBJ databases">
        <title>The Genome Sequence of Cryptococcus pinus CBS10737.</title>
        <authorList>
            <consortium name="The Broad Institute Genome Sequencing Platform"/>
            <person name="Cuomo C."/>
            <person name="Litvintseva A."/>
            <person name="Chen Y."/>
            <person name="Heitman J."/>
            <person name="Sun S."/>
            <person name="Springer D."/>
            <person name="Dromer F."/>
            <person name="Young S.K."/>
            <person name="Zeng Q."/>
            <person name="Gargeya S."/>
            <person name="Fitzgerald M."/>
            <person name="Abouelleil A."/>
            <person name="Alvarado L."/>
            <person name="Berlin A.M."/>
            <person name="Chapman S.B."/>
            <person name="Dewar J."/>
            <person name="Goldberg J."/>
            <person name="Griggs A."/>
            <person name="Gujja S."/>
            <person name="Hansen M."/>
            <person name="Howarth C."/>
            <person name="Imamovic A."/>
            <person name="Larimer J."/>
            <person name="McCowan C."/>
            <person name="Murphy C."/>
            <person name="Pearson M."/>
            <person name="Priest M."/>
            <person name="Roberts A."/>
            <person name="Saif S."/>
            <person name="Shea T."/>
            <person name="Sykes S."/>
            <person name="Wortman J."/>
            <person name="Nusbaum C."/>
            <person name="Birren B."/>
        </authorList>
    </citation>
    <scope>NUCLEOTIDE SEQUENCE [LARGE SCALE GENOMIC DNA]</scope>
    <source>
        <strain evidence="3">CBS 10737</strain>
    </source>
</reference>
<dbReference type="Proteomes" id="UP000094020">
    <property type="component" value="Chromosome 1"/>
</dbReference>
<evidence type="ECO:0000256" key="1">
    <source>
        <dbReference type="SAM" id="Coils"/>
    </source>
</evidence>
<dbReference type="OrthoDB" id="10255522at2759"/>
<protein>
    <submittedName>
        <fullName evidence="3">Uncharacterized protein</fullName>
    </submittedName>
</protein>
<keyword evidence="1" id="KW-0175">Coiled coil</keyword>
<dbReference type="EMBL" id="KI894007">
    <property type="protein sequence ID" value="OCF52953.1"/>
    <property type="molecule type" value="Genomic_DNA"/>
</dbReference>
<evidence type="ECO:0000313" key="5">
    <source>
        <dbReference type="Proteomes" id="UP000094020"/>
    </source>
</evidence>
<dbReference type="EMBL" id="CP144519">
    <property type="protein sequence ID" value="WWC67165.1"/>
    <property type="molecule type" value="Genomic_DNA"/>
</dbReference>
<dbReference type="RefSeq" id="XP_019014172.1">
    <property type="nucleotide sequence ID" value="XM_019152034.1"/>
</dbReference>
<proteinExistence type="predicted"/>
<feature type="region of interest" description="Disordered" evidence="2">
    <location>
        <begin position="15"/>
        <end position="41"/>
    </location>
</feature>
<feature type="region of interest" description="Disordered" evidence="2">
    <location>
        <begin position="58"/>
        <end position="97"/>
    </location>
</feature>
<feature type="coiled-coil region" evidence="1">
    <location>
        <begin position="186"/>
        <end position="543"/>
    </location>
</feature>
<reference evidence="4" key="4">
    <citation type="submission" date="2024-02" db="EMBL/GenBank/DDBJ databases">
        <title>Comparative genomics of Cryptococcus and Kwoniella reveals pathogenesis evolution and contrasting modes of karyotype evolution via chromosome fusion or intercentromeric recombination.</title>
        <authorList>
            <person name="Coelho M.A."/>
            <person name="David-Palma M."/>
            <person name="Shea T."/>
            <person name="Bowers K."/>
            <person name="McGinley-Smith S."/>
            <person name="Mohammad A.W."/>
            <person name="Gnirke A."/>
            <person name="Yurkov A.M."/>
            <person name="Nowrousian M."/>
            <person name="Sun S."/>
            <person name="Cuomo C.A."/>
            <person name="Heitman J."/>
        </authorList>
    </citation>
    <scope>NUCLEOTIDE SEQUENCE</scope>
    <source>
        <strain evidence="4">CBS 10737</strain>
    </source>
</reference>
<dbReference type="STRING" id="1296096.A0A1B9IBY6"/>
<reference evidence="3" key="3">
    <citation type="submission" date="2016-07" db="EMBL/GenBank/DDBJ databases">
        <title>Evolution of pathogenesis and genome organization in the Tremellales.</title>
        <authorList>
            <person name="Cuomo C."/>
            <person name="Litvintseva A."/>
            <person name="Heitman J."/>
            <person name="Chen Y."/>
            <person name="Sun S."/>
            <person name="Springer D."/>
            <person name="Dromer F."/>
            <person name="Young S."/>
            <person name="Zeng Q."/>
            <person name="Chapman S."/>
            <person name="Gujja S."/>
            <person name="Saif S."/>
            <person name="Birren B."/>
        </authorList>
    </citation>
    <scope>NUCLEOTIDE SEQUENCE</scope>
    <source>
        <strain evidence="3">CBS 10737</strain>
    </source>
</reference>